<proteinExistence type="predicted"/>
<reference evidence="1 2" key="1">
    <citation type="journal article" date="2019" name="Nat. Ecol. Evol.">
        <title>Megaphylogeny resolves global patterns of mushroom evolution.</title>
        <authorList>
            <person name="Varga T."/>
            <person name="Krizsan K."/>
            <person name="Foldi C."/>
            <person name="Dima B."/>
            <person name="Sanchez-Garcia M."/>
            <person name="Sanchez-Ramirez S."/>
            <person name="Szollosi G.J."/>
            <person name="Szarkandi J.G."/>
            <person name="Papp V."/>
            <person name="Albert L."/>
            <person name="Andreopoulos W."/>
            <person name="Angelini C."/>
            <person name="Antonin V."/>
            <person name="Barry K.W."/>
            <person name="Bougher N.L."/>
            <person name="Buchanan P."/>
            <person name="Buyck B."/>
            <person name="Bense V."/>
            <person name="Catcheside P."/>
            <person name="Chovatia M."/>
            <person name="Cooper J."/>
            <person name="Damon W."/>
            <person name="Desjardin D."/>
            <person name="Finy P."/>
            <person name="Geml J."/>
            <person name="Haridas S."/>
            <person name="Hughes K."/>
            <person name="Justo A."/>
            <person name="Karasinski D."/>
            <person name="Kautmanova I."/>
            <person name="Kiss B."/>
            <person name="Kocsube S."/>
            <person name="Kotiranta H."/>
            <person name="LaButti K.M."/>
            <person name="Lechner B.E."/>
            <person name="Liimatainen K."/>
            <person name="Lipzen A."/>
            <person name="Lukacs Z."/>
            <person name="Mihaltcheva S."/>
            <person name="Morgado L.N."/>
            <person name="Niskanen T."/>
            <person name="Noordeloos M.E."/>
            <person name="Ohm R.A."/>
            <person name="Ortiz-Santana B."/>
            <person name="Ovrebo C."/>
            <person name="Racz N."/>
            <person name="Riley R."/>
            <person name="Savchenko A."/>
            <person name="Shiryaev A."/>
            <person name="Soop K."/>
            <person name="Spirin V."/>
            <person name="Szebenyi C."/>
            <person name="Tomsovsky M."/>
            <person name="Tulloss R.E."/>
            <person name="Uehling J."/>
            <person name="Grigoriev I.V."/>
            <person name="Vagvolgyi C."/>
            <person name="Papp T."/>
            <person name="Martin F.M."/>
            <person name="Miettinen O."/>
            <person name="Hibbett D.S."/>
            <person name="Nagy L.G."/>
        </authorList>
    </citation>
    <scope>NUCLEOTIDE SEQUENCE [LARGE SCALE GENOMIC DNA]</scope>
    <source>
        <strain evidence="1 2">NL-1719</strain>
    </source>
</reference>
<dbReference type="EMBL" id="ML208481">
    <property type="protein sequence ID" value="TFK64300.1"/>
    <property type="molecule type" value="Genomic_DNA"/>
</dbReference>
<evidence type="ECO:0000313" key="2">
    <source>
        <dbReference type="Proteomes" id="UP000308600"/>
    </source>
</evidence>
<evidence type="ECO:0000313" key="1">
    <source>
        <dbReference type="EMBL" id="TFK64300.1"/>
    </source>
</evidence>
<accession>A0ACD3AEX8</accession>
<keyword evidence="2" id="KW-1185">Reference proteome</keyword>
<sequence length="363" mass="40833">MRQAAVVAGLVPDEQAGVDNGGDEEWWRVMVVDAGGGTIDISSYGKTGPDSKSFEEVAAPQCAYPSLTRTSLVTNPTWFDKTTKLRFRRSDEPSFIKFGRTGDRDHEHDIRSGQIKLDGTVVADFFQPSIDCAIEVTLEHRRDHNINTVFLVGGFVASDWLFHRVQAAVQDFSIDVCRPFTSCYLSGIPLMTIAYRNKVVADGMVSFFIDHFVSTRVSKFHYGTKCGVPYMPWTPNHRARSDKQSMSVSGEPFLPDAFAVILPKDTRVSEEKEFRQRYYRARDTIDWADEDEDNLEVLCTIEADTSLASRTLAPEIGLDGQALYALRFDIALLFGLTEFKAQFCWTENGEEKRGPARVIYSTE</sequence>
<name>A0ACD3AEX8_9AGAR</name>
<dbReference type="Proteomes" id="UP000308600">
    <property type="component" value="Unassembled WGS sequence"/>
</dbReference>
<gene>
    <name evidence="1" type="ORF">BDN72DRAFT_901684</name>
</gene>
<protein>
    <submittedName>
        <fullName evidence="1">Uncharacterized protein</fullName>
    </submittedName>
</protein>
<organism evidence="1 2">
    <name type="scientific">Pluteus cervinus</name>
    <dbReference type="NCBI Taxonomy" id="181527"/>
    <lineage>
        <taxon>Eukaryota</taxon>
        <taxon>Fungi</taxon>
        <taxon>Dikarya</taxon>
        <taxon>Basidiomycota</taxon>
        <taxon>Agaricomycotina</taxon>
        <taxon>Agaricomycetes</taxon>
        <taxon>Agaricomycetidae</taxon>
        <taxon>Agaricales</taxon>
        <taxon>Pluteineae</taxon>
        <taxon>Pluteaceae</taxon>
        <taxon>Pluteus</taxon>
    </lineage>
</organism>